<gene>
    <name evidence="2" type="ORF">E2C01_088634</name>
</gene>
<proteinExistence type="predicted"/>
<protein>
    <submittedName>
        <fullName evidence="2">Uncharacterized protein</fullName>
    </submittedName>
</protein>
<dbReference type="EMBL" id="VSRR010095060">
    <property type="protein sequence ID" value="MPC93504.1"/>
    <property type="molecule type" value="Genomic_DNA"/>
</dbReference>
<feature type="compositionally biased region" description="Basic residues" evidence="1">
    <location>
        <begin position="33"/>
        <end position="44"/>
    </location>
</feature>
<feature type="region of interest" description="Disordered" evidence="1">
    <location>
        <begin position="1"/>
        <end position="44"/>
    </location>
</feature>
<evidence type="ECO:0000313" key="2">
    <source>
        <dbReference type="EMBL" id="MPC93504.1"/>
    </source>
</evidence>
<keyword evidence="3" id="KW-1185">Reference proteome</keyword>
<accession>A0A5B7JMF0</accession>
<feature type="compositionally biased region" description="Polar residues" evidence="1">
    <location>
        <begin position="9"/>
        <end position="25"/>
    </location>
</feature>
<dbReference type="Proteomes" id="UP000324222">
    <property type="component" value="Unassembled WGS sequence"/>
</dbReference>
<comment type="caution">
    <text evidence="2">The sequence shown here is derived from an EMBL/GenBank/DDBJ whole genome shotgun (WGS) entry which is preliminary data.</text>
</comment>
<reference evidence="2 3" key="1">
    <citation type="submission" date="2019-05" db="EMBL/GenBank/DDBJ databases">
        <title>Another draft genome of Portunus trituberculatus and its Hox gene families provides insights of decapod evolution.</title>
        <authorList>
            <person name="Jeong J.-H."/>
            <person name="Song I."/>
            <person name="Kim S."/>
            <person name="Choi T."/>
            <person name="Kim D."/>
            <person name="Ryu S."/>
            <person name="Kim W."/>
        </authorList>
    </citation>
    <scope>NUCLEOTIDE SEQUENCE [LARGE SCALE GENOMIC DNA]</scope>
    <source>
        <tissue evidence="2">Muscle</tissue>
    </source>
</reference>
<sequence length="44" mass="4911">MRSTRTESRVGQQGNTSATTPSPSCRAQDYRRTRPSSRSIRRAG</sequence>
<dbReference type="AlphaFoldDB" id="A0A5B7JMF0"/>
<evidence type="ECO:0000313" key="3">
    <source>
        <dbReference type="Proteomes" id="UP000324222"/>
    </source>
</evidence>
<organism evidence="2 3">
    <name type="scientific">Portunus trituberculatus</name>
    <name type="common">Swimming crab</name>
    <name type="synonym">Neptunus trituberculatus</name>
    <dbReference type="NCBI Taxonomy" id="210409"/>
    <lineage>
        <taxon>Eukaryota</taxon>
        <taxon>Metazoa</taxon>
        <taxon>Ecdysozoa</taxon>
        <taxon>Arthropoda</taxon>
        <taxon>Crustacea</taxon>
        <taxon>Multicrustacea</taxon>
        <taxon>Malacostraca</taxon>
        <taxon>Eumalacostraca</taxon>
        <taxon>Eucarida</taxon>
        <taxon>Decapoda</taxon>
        <taxon>Pleocyemata</taxon>
        <taxon>Brachyura</taxon>
        <taxon>Eubrachyura</taxon>
        <taxon>Portunoidea</taxon>
        <taxon>Portunidae</taxon>
        <taxon>Portuninae</taxon>
        <taxon>Portunus</taxon>
    </lineage>
</organism>
<evidence type="ECO:0000256" key="1">
    <source>
        <dbReference type="SAM" id="MobiDB-lite"/>
    </source>
</evidence>
<name>A0A5B7JMF0_PORTR</name>